<dbReference type="InterPro" id="IPR000477">
    <property type="entry name" value="RT_dom"/>
</dbReference>
<evidence type="ECO:0000313" key="2">
    <source>
        <dbReference type="EMBL" id="POS84525.1"/>
    </source>
</evidence>
<sequence>MQANGGRSSDAHSIGLQIAKENVIDILLVQEPWILRDLESRSSISIPNFMTASPFTEWHTHQRVLTYVRKTPGLCPYQTAVDLSPYCIQISNSISRERKKGIWNVYNAPTICQGAGEDLKILLELSDSPEFVGGDFNLRNPICDSHIDRAREKDPCISNPMGTPSHNRGGTLDIAFCSLVGAKYEIMSEFNTTSDHETIVTIIPFCGDLVESNPKRLRYESLNELLFLTLLGCSLRRAKKAYWESCIEKSETLPDLFKITSWHNTSPNYQTPPLKGPSGIADVQFLKQKASLLHKKHPLFLEEPSLGNHSLSGETLRFTCQVTSSCPMEDEITASILRISWPVMGQRSTNLFNKCALLGTHPRVFKGAEIIIIPKPCKRNRSVPNTYRPISLLSCLGKGLEFLIARRLSYWVLKCNILAKDQRSAVSGCSATVLTTALLCDVKDAIAAGKIGGMVTTDVKGAFDRAQRNRLLNQLRSQG</sequence>
<protein>
    <recommendedName>
        <fullName evidence="1">Reverse transcriptase domain-containing protein</fullName>
    </recommendedName>
</protein>
<gene>
    <name evidence="2" type="ORF">EPUL_002049</name>
</gene>
<reference evidence="2 3" key="1">
    <citation type="submission" date="2017-10" db="EMBL/GenBank/DDBJ databases">
        <title>Development of genomic resources for the powdery mildew, Erysiphe pulchra.</title>
        <authorList>
            <person name="Wadl P.A."/>
            <person name="Mack B.M."/>
            <person name="Moore G."/>
            <person name="Beltz S.B."/>
        </authorList>
    </citation>
    <scope>NUCLEOTIDE SEQUENCE [LARGE SCALE GENOMIC DNA]</scope>
    <source>
        <strain evidence="2">Cflorida</strain>
    </source>
</reference>
<proteinExistence type="predicted"/>
<keyword evidence="3" id="KW-1185">Reference proteome</keyword>
<dbReference type="Gene3D" id="3.60.10.10">
    <property type="entry name" value="Endonuclease/exonuclease/phosphatase"/>
    <property type="match status" value="1"/>
</dbReference>
<dbReference type="STRING" id="225359.A0A2S4PR60"/>
<evidence type="ECO:0000259" key="1">
    <source>
        <dbReference type="PROSITE" id="PS50878"/>
    </source>
</evidence>
<dbReference type="EMBL" id="PEDP01000974">
    <property type="protein sequence ID" value="POS84525.1"/>
    <property type="molecule type" value="Genomic_DNA"/>
</dbReference>
<accession>A0A2S4PR60</accession>
<dbReference type="Proteomes" id="UP000237438">
    <property type="component" value="Unassembled WGS sequence"/>
</dbReference>
<evidence type="ECO:0000313" key="3">
    <source>
        <dbReference type="Proteomes" id="UP000237438"/>
    </source>
</evidence>
<dbReference type="PANTHER" id="PTHR33481">
    <property type="entry name" value="REVERSE TRANSCRIPTASE"/>
    <property type="match status" value="1"/>
</dbReference>
<dbReference type="PANTHER" id="PTHR33481:SF1">
    <property type="entry name" value="ENDONUCLEASE_EXONUCLEASE_PHOSPHATASE DOMAIN-CONTAINING PROTEIN-RELATED"/>
    <property type="match status" value="1"/>
</dbReference>
<comment type="caution">
    <text evidence="2">The sequence shown here is derived from an EMBL/GenBank/DDBJ whole genome shotgun (WGS) entry which is preliminary data.</text>
</comment>
<dbReference type="SUPFAM" id="SSF56219">
    <property type="entry name" value="DNase I-like"/>
    <property type="match status" value="1"/>
</dbReference>
<dbReference type="OrthoDB" id="3557769at2759"/>
<dbReference type="InterPro" id="IPR036691">
    <property type="entry name" value="Endo/exonu/phosph_ase_sf"/>
</dbReference>
<dbReference type="PROSITE" id="PS50878">
    <property type="entry name" value="RT_POL"/>
    <property type="match status" value="1"/>
</dbReference>
<feature type="domain" description="Reverse transcriptase" evidence="1">
    <location>
        <begin position="354"/>
        <end position="479"/>
    </location>
</feature>
<dbReference type="AlphaFoldDB" id="A0A2S4PR60"/>
<organism evidence="2 3">
    <name type="scientific">Erysiphe pulchra</name>
    <dbReference type="NCBI Taxonomy" id="225359"/>
    <lineage>
        <taxon>Eukaryota</taxon>
        <taxon>Fungi</taxon>
        <taxon>Dikarya</taxon>
        <taxon>Ascomycota</taxon>
        <taxon>Pezizomycotina</taxon>
        <taxon>Leotiomycetes</taxon>
        <taxon>Erysiphales</taxon>
        <taxon>Erysiphaceae</taxon>
        <taxon>Erysiphe</taxon>
    </lineage>
</organism>
<name>A0A2S4PR60_9PEZI</name>